<organism evidence="6">
    <name type="scientific">Siphoviridae sp. ctnpt50</name>
    <dbReference type="NCBI Taxonomy" id="2827941"/>
    <lineage>
        <taxon>Viruses</taxon>
        <taxon>Duplodnaviria</taxon>
        <taxon>Heunggongvirae</taxon>
        <taxon>Uroviricota</taxon>
        <taxon>Caudoviricetes</taxon>
    </lineage>
</organism>
<dbReference type="Pfam" id="PF00383">
    <property type="entry name" value="dCMP_cyt_deam_1"/>
    <property type="match status" value="1"/>
</dbReference>
<dbReference type="GO" id="GO:0008270">
    <property type="term" value="F:zinc ion binding"/>
    <property type="evidence" value="ECO:0007669"/>
    <property type="project" value="InterPro"/>
</dbReference>
<accession>A0A8S5SD59</accession>
<sequence length="159" mass="17824">MSISLNINVNLPIYNKTPTFKPLPQLTRRQRSFFESAKAASLLSDYPKFHLGCVIVKKSRIISSGYNSITQYSSIQQKMDFKRFGGEHKGVCHAETSALLPLIRQRADLSSCVVYLYREHSDGTPVLSRPCSGCMSLLRAVGIRRVFFTVEGGYAVEDI</sequence>
<dbReference type="Gene3D" id="3.40.140.10">
    <property type="entry name" value="Cytidine Deaminase, domain 2"/>
    <property type="match status" value="1"/>
</dbReference>
<reference evidence="6" key="1">
    <citation type="journal article" date="2021" name="Proc. Natl. Acad. Sci. U.S.A.">
        <title>A Catalog of Tens of Thousands of Viruses from Human Metagenomes Reveals Hidden Associations with Chronic Diseases.</title>
        <authorList>
            <person name="Tisza M.J."/>
            <person name="Buck C.B."/>
        </authorList>
    </citation>
    <scope>NUCLEOTIDE SEQUENCE</scope>
    <source>
        <strain evidence="6">Ctnpt50</strain>
    </source>
</reference>
<dbReference type="PANTHER" id="PTHR11086:SF18">
    <property type="entry name" value="DEOXYCYTIDYLATE DEAMINASE"/>
    <property type="match status" value="1"/>
</dbReference>
<evidence type="ECO:0000313" key="6">
    <source>
        <dbReference type="EMBL" id="DAF48889.1"/>
    </source>
</evidence>
<evidence type="ECO:0000256" key="1">
    <source>
        <dbReference type="ARBA" id="ARBA00006576"/>
    </source>
</evidence>
<evidence type="ECO:0000256" key="2">
    <source>
        <dbReference type="ARBA" id="ARBA00022723"/>
    </source>
</evidence>
<dbReference type="InterPro" id="IPR002125">
    <property type="entry name" value="CMP_dCMP_dom"/>
</dbReference>
<protein>
    <submittedName>
        <fullName evidence="6">Deoxycytidylate deaminase</fullName>
    </submittedName>
</protein>
<proteinExistence type="inferred from homology"/>
<dbReference type="InterPro" id="IPR016192">
    <property type="entry name" value="APOBEC/CMP_deaminase_Zn-bd"/>
</dbReference>
<dbReference type="PROSITE" id="PS51747">
    <property type="entry name" value="CYT_DCMP_DEAMINASES_2"/>
    <property type="match status" value="1"/>
</dbReference>
<evidence type="ECO:0000259" key="5">
    <source>
        <dbReference type="PROSITE" id="PS51747"/>
    </source>
</evidence>
<dbReference type="PROSITE" id="PS00903">
    <property type="entry name" value="CYT_DCMP_DEAMINASES_1"/>
    <property type="match status" value="1"/>
</dbReference>
<keyword evidence="2" id="KW-0479">Metal-binding</keyword>
<name>A0A8S5SD59_9CAUD</name>
<dbReference type="InterPro" id="IPR016193">
    <property type="entry name" value="Cytidine_deaminase-like"/>
</dbReference>
<comment type="similarity">
    <text evidence="1">Belongs to the cytidine and deoxycytidylate deaminase family.</text>
</comment>
<keyword evidence="3" id="KW-0378">Hydrolase</keyword>
<dbReference type="InterPro" id="IPR015517">
    <property type="entry name" value="dCMP_deaminase-rel"/>
</dbReference>
<evidence type="ECO:0000256" key="3">
    <source>
        <dbReference type="ARBA" id="ARBA00022801"/>
    </source>
</evidence>
<dbReference type="PANTHER" id="PTHR11086">
    <property type="entry name" value="DEOXYCYTIDYLATE DEAMINASE-RELATED"/>
    <property type="match status" value="1"/>
</dbReference>
<keyword evidence="4" id="KW-0862">Zinc</keyword>
<dbReference type="GO" id="GO:0004132">
    <property type="term" value="F:dCMP deaminase activity"/>
    <property type="evidence" value="ECO:0007669"/>
    <property type="project" value="TreeGrafter"/>
</dbReference>
<feature type="domain" description="CMP/dCMP-type deaminase" evidence="5">
    <location>
        <begin position="28"/>
        <end position="159"/>
    </location>
</feature>
<evidence type="ECO:0000256" key="4">
    <source>
        <dbReference type="ARBA" id="ARBA00022833"/>
    </source>
</evidence>
<dbReference type="SUPFAM" id="SSF53927">
    <property type="entry name" value="Cytidine deaminase-like"/>
    <property type="match status" value="1"/>
</dbReference>
<dbReference type="EMBL" id="BK032577">
    <property type="protein sequence ID" value="DAF48889.1"/>
    <property type="molecule type" value="Genomic_DNA"/>
</dbReference>